<keyword evidence="2 3" id="KW-0472">Membrane</keyword>
<gene>
    <name evidence="4" type="ORF">IAB67_00125</name>
</gene>
<dbReference type="InterPro" id="IPR050768">
    <property type="entry name" value="UPF0353/GerABKA_families"/>
</dbReference>
<dbReference type="PANTHER" id="PTHR22550:SF5">
    <property type="entry name" value="LEUCINE ZIPPER PROTEIN 4"/>
    <property type="match status" value="1"/>
</dbReference>
<name>A0A9D1LL45_9CLOT</name>
<dbReference type="GO" id="GO:0009847">
    <property type="term" value="P:spore germination"/>
    <property type="evidence" value="ECO:0007669"/>
    <property type="project" value="InterPro"/>
</dbReference>
<sequence length="481" mass="52534">MPVSADLNQNIAQMKKLFDRDKTMITRRVTPPGWPEGAICLFFCDGMVNATSINENLIRPLTLMAPPAKGVDRLRYLEESVVQTNEARQSDDWNDLVYSMVYGDTILFCSGCEKALVLNTKGFAMRGIQEPDGETVLKGPREGFTEGILRNLSMLRRKLRVSELKQEYLTLGTVSKTVCALCYIDGVVDQKVLAEVRSRLKTVDMDGVFDSNYVAEMIRDHKKSPFKTIGTTERPDVVAAKLLEGRVALFVDGTPVVLTMPGILIESFQSSEDYYVGFQFAAISRILRMAGFFLAISVVPIYIALMTFHAEMLPTPLLLSIASARQGVPFPSVLEALGLLTAFDLLREAGTRTPSAIGQTLSIVGGLVVGSAAVEARFASAPMVIIIAFSGITGLMIPKLKSAVIIIRLGLIALVSCAGLYGYLIGMAALLAHLASMQSFGVNMLASSPLAELGNHEDSLMRVPFARMKKSGRFLSRRERT</sequence>
<dbReference type="InterPro" id="IPR004995">
    <property type="entry name" value="Spore_Ger"/>
</dbReference>
<dbReference type="AlphaFoldDB" id="A0A9D1LL45"/>
<dbReference type="EMBL" id="DVMR01000001">
    <property type="protein sequence ID" value="HIU42687.1"/>
    <property type="molecule type" value="Genomic_DNA"/>
</dbReference>
<evidence type="ECO:0000256" key="2">
    <source>
        <dbReference type="ARBA" id="ARBA00023136"/>
    </source>
</evidence>
<evidence type="ECO:0000256" key="1">
    <source>
        <dbReference type="ARBA" id="ARBA00005278"/>
    </source>
</evidence>
<feature type="transmembrane region" description="Helical" evidence="3">
    <location>
        <begin position="379"/>
        <end position="397"/>
    </location>
</feature>
<reference evidence="4" key="2">
    <citation type="journal article" date="2021" name="PeerJ">
        <title>Extensive microbial diversity within the chicken gut microbiome revealed by metagenomics and culture.</title>
        <authorList>
            <person name="Gilroy R."/>
            <person name="Ravi A."/>
            <person name="Getino M."/>
            <person name="Pursley I."/>
            <person name="Horton D.L."/>
            <person name="Alikhan N.F."/>
            <person name="Baker D."/>
            <person name="Gharbi K."/>
            <person name="Hall N."/>
            <person name="Watson M."/>
            <person name="Adriaenssens E.M."/>
            <person name="Foster-Nyarko E."/>
            <person name="Jarju S."/>
            <person name="Secka A."/>
            <person name="Antonio M."/>
            <person name="Oren A."/>
            <person name="Chaudhuri R.R."/>
            <person name="La Ragione R."/>
            <person name="Hildebrand F."/>
            <person name="Pallen M.J."/>
        </authorList>
    </citation>
    <scope>NUCLEOTIDE SEQUENCE</scope>
    <source>
        <strain evidence="4">CHK191-8634</strain>
    </source>
</reference>
<comment type="similarity">
    <text evidence="1">Belongs to the GerABKA family.</text>
</comment>
<keyword evidence="3" id="KW-1133">Transmembrane helix</keyword>
<evidence type="ECO:0000256" key="3">
    <source>
        <dbReference type="SAM" id="Phobius"/>
    </source>
</evidence>
<protein>
    <submittedName>
        <fullName evidence="4">Spore germination protein</fullName>
    </submittedName>
</protein>
<evidence type="ECO:0000313" key="4">
    <source>
        <dbReference type="EMBL" id="HIU42687.1"/>
    </source>
</evidence>
<accession>A0A9D1LL45</accession>
<proteinExistence type="inferred from homology"/>
<evidence type="ECO:0000313" key="5">
    <source>
        <dbReference type="Proteomes" id="UP000824073"/>
    </source>
</evidence>
<reference evidence="4" key="1">
    <citation type="submission" date="2020-10" db="EMBL/GenBank/DDBJ databases">
        <authorList>
            <person name="Gilroy R."/>
        </authorList>
    </citation>
    <scope>NUCLEOTIDE SEQUENCE</scope>
    <source>
        <strain evidence="4">CHK191-8634</strain>
    </source>
</reference>
<feature type="transmembrane region" description="Helical" evidence="3">
    <location>
        <begin position="409"/>
        <end position="435"/>
    </location>
</feature>
<dbReference type="Pfam" id="PF03323">
    <property type="entry name" value="GerA"/>
    <property type="match status" value="1"/>
</dbReference>
<keyword evidence="3" id="KW-0812">Transmembrane</keyword>
<dbReference type="GO" id="GO:0016020">
    <property type="term" value="C:membrane"/>
    <property type="evidence" value="ECO:0007669"/>
    <property type="project" value="InterPro"/>
</dbReference>
<organism evidence="4 5">
    <name type="scientific">Candidatus Ventrousia excrementavium</name>
    <dbReference type="NCBI Taxonomy" id="2840961"/>
    <lineage>
        <taxon>Bacteria</taxon>
        <taxon>Bacillati</taxon>
        <taxon>Bacillota</taxon>
        <taxon>Clostridia</taxon>
        <taxon>Eubacteriales</taxon>
        <taxon>Clostridiaceae</taxon>
        <taxon>Clostridiaceae incertae sedis</taxon>
        <taxon>Candidatus Ventrousia</taxon>
    </lineage>
</organism>
<dbReference type="PIRSF" id="PIRSF005690">
    <property type="entry name" value="GerBA"/>
    <property type="match status" value="1"/>
</dbReference>
<dbReference type="Proteomes" id="UP000824073">
    <property type="component" value="Unassembled WGS sequence"/>
</dbReference>
<feature type="transmembrane region" description="Helical" evidence="3">
    <location>
        <begin position="289"/>
        <end position="308"/>
    </location>
</feature>
<dbReference type="PANTHER" id="PTHR22550">
    <property type="entry name" value="SPORE GERMINATION PROTEIN"/>
    <property type="match status" value="1"/>
</dbReference>
<comment type="caution">
    <text evidence="4">The sequence shown here is derived from an EMBL/GenBank/DDBJ whole genome shotgun (WGS) entry which is preliminary data.</text>
</comment>